<protein>
    <submittedName>
        <fullName evidence="1">Uncharacterized protein</fullName>
    </submittedName>
</protein>
<evidence type="ECO:0000313" key="2">
    <source>
        <dbReference type="Proteomes" id="UP000037395"/>
    </source>
</evidence>
<organism evidence="1 2">
    <name type="scientific">Kitasatospora aureofaciens</name>
    <name type="common">Streptomyces aureofaciens</name>
    <dbReference type="NCBI Taxonomy" id="1894"/>
    <lineage>
        <taxon>Bacteria</taxon>
        <taxon>Bacillati</taxon>
        <taxon>Actinomycetota</taxon>
        <taxon>Actinomycetes</taxon>
        <taxon>Kitasatosporales</taxon>
        <taxon>Streptomycetaceae</taxon>
        <taxon>Kitasatospora</taxon>
    </lineage>
</organism>
<dbReference type="EMBL" id="JPRF03000097">
    <property type="protein sequence ID" value="OEV32391.1"/>
    <property type="molecule type" value="Genomic_DNA"/>
</dbReference>
<dbReference type="Proteomes" id="UP000037395">
    <property type="component" value="Unassembled WGS sequence"/>
</dbReference>
<proteinExistence type="predicted"/>
<accession>A0A1E7MVD4</accession>
<evidence type="ECO:0000313" key="1">
    <source>
        <dbReference type="EMBL" id="OEV32391.1"/>
    </source>
</evidence>
<keyword evidence="2" id="KW-1185">Reference proteome</keyword>
<gene>
    <name evidence="1" type="ORF">HS99_0017000</name>
</gene>
<name>A0A1E7MVD4_KITAU</name>
<reference evidence="1" key="1">
    <citation type="submission" date="2016-08" db="EMBL/GenBank/DDBJ databases">
        <title>Sequencing, Assembly and Comparative Genomics of S. aureofaciens ATCC 10762.</title>
        <authorList>
            <person name="Gradnigo J.S."/>
            <person name="Johnson N."/>
            <person name="Somerville G.A."/>
        </authorList>
    </citation>
    <scope>NUCLEOTIDE SEQUENCE [LARGE SCALE GENOMIC DNA]</scope>
    <source>
        <strain evidence="1">ATCC 10762</strain>
    </source>
</reference>
<comment type="caution">
    <text evidence="1">The sequence shown here is derived from an EMBL/GenBank/DDBJ whole genome shotgun (WGS) entry which is preliminary data.</text>
</comment>
<dbReference type="AlphaFoldDB" id="A0A1E7MVD4"/>
<sequence>MDYDPGREPARFTLTPSAPGPYTLRITVLHRGHGHVLQDLSVVIDVPAAEPAAGPRATQDQE</sequence>
<dbReference type="RefSeq" id="WP_030553881.1">
    <property type="nucleotide sequence ID" value="NZ_JBEZYM010000078.1"/>
</dbReference>